<protein>
    <recommendedName>
        <fullName evidence="1">PD-(D/E)XK nuclease-like domain-containing protein</fullName>
    </recommendedName>
</protein>
<proteinExistence type="predicted"/>
<sequence>MPIPDAFFAAPTTDTDDRDRLWDELSRVREILADAKECLEWCRAEAAWNTLVHLPILKLALRGRKDVSHEMITTASILEPYLPTDPSTNLPVSSKMVDFALLLEPARDSSPLRSALESLVRSLPLDHKSINATAYGKLQVCPAPVAIETKLGSVDEDEAKAQVGIWVAAWFARMSLLCGEGEGGAGVISVPVLLISGTTWSMYHASDSGDAVV</sequence>
<dbReference type="Pfam" id="PF20516">
    <property type="entry name" value="PDDEXK_12"/>
    <property type="match status" value="1"/>
</dbReference>
<comment type="caution">
    <text evidence="2">The sequence shown here is derived from an EMBL/GenBank/DDBJ whole genome shotgun (WGS) entry which is preliminary data.</text>
</comment>
<evidence type="ECO:0000313" key="3">
    <source>
        <dbReference type="Proteomes" id="UP001244011"/>
    </source>
</evidence>
<dbReference type="AlphaFoldDB" id="A0AAJ0BSX3"/>
<gene>
    <name evidence="2" type="ORF">QBC33DRAFT_596589</name>
</gene>
<organism evidence="2 3">
    <name type="scientific">Phialemonium atrogriseum</name>
    <dbReference type="NCBI Taxonomy" id="1093897"/>
    <lineage>
        <taxon>Eukaryota</taxon>
        <taxon>Fungi</taxon>
        <taxon>Dikarya</taxon>
        <taxon>Ascomycota</taxon>
        <taxon>Pezizomycotina</taxon>
        <taxon>Sordariomycetes</taxon>
        <taxon>Sordariomycetidae</taxon>
        <taxon>Cephalothecales</taxon>
        <taxon>Cephalothecaceae</taxon>
        <taxon>Phialemonium</taxon>
    </lineage>
</organism>
<dbReference type="EMBL" id="MU839024">
    <property type="protein sequence ID" value="KAK1763850.1"/>
    <property type="molecule type" value="Genomic_DNA"/>
</dbReference>
<dbReference type="InterPro" id="IPR046797">
    <property type="entry name" value="PDDEXK_12"/>
</dbReference>
<keyword evidence="3" id="KW-1185">Reference proteome</keyword>
<feature type="domain" description="PD-(D/E)XK nuclease-like" evidence="1">
    <location>
        <begin position="10"/>
        <end position="205"/>
    </location>
</feature>
<dbReference type="RefSeq" id="XP_060280063.1">
    <property type="nucleotide sequence ID" value="XM_060431887.1"/>
</dbReference>
<reference evidence="2" key="1">
    <citation type="submission" date="2023-06" db="EMBL/GenBank/DDBJ databases">
        <title>Genome-scale phylogeny and comparative genomics of the fungal order Sordariales.</title>
        <authorList>
            <consortium name="Lawrence Berkeley National Laboratory"/>
            <person name="Hensen N."/>
            <person name="Bonometti L."/>
            <person name="Westerberg I."/>
            <person name="Brannstrom I.O."/>
            <person name="Guillou S."/>
            <person name="Cros-Aarteil S."/>
            <person name="Calhoun S."/>
            <person name="Haridas S."/>
            <person name="Kuo A."/>
            <person name="Mondo S."/>
            <person name="Pangilinan J."/>
            <person name="Riley R."/>
            <person name="Labutti K."/>
            <person name="Andreopoulos B."/>
            <person name="Lipzen A."/>
            <person name="Chen C."/>
            <person name="Yanf M."/>
            <person name="Daum C."/>
            <person name="Ng V."/>
            <person name="Clum A."/>
            <person name="Steindorff A."/>
            <person name="Ohm R."/>
            <person name="Martin F."/>
            <person name="Silar P."/>
            <person name="Natvig D."/>
            <person name="Lalanne C."/>
            <person name="Gautier V."/>
            <person name="Ament-Velasquez S.L."/>
            <person name="Kruys A."/>
            <person name="Hutchinson M.I."/>
            <person name="Powell A.J."/>
            <person name="Barry K."/>
            <person name="Miller A.N."/>
            <person name="Grigoriev I.V."/>
            <person name="Debuchy R."/>
            <person name="Gladieux P."/>
            <person name="Thoren M.H."/>
            <person name="Johannesson H."/>
        </authorList>
    </citation>
    <scope>NUCLEOTIDE SEQUENCE</scope>
    <source>
        <strain evidence="2">8032-3</strain>
    </source>
</reference>
<evidence type="ECO:0000313" key="2">
    <source>
        <dbReference type="EMBL" id="KAK1763850.1"/>
    </source>
</evidence>
<name>A0AAJ0BSX3_9PEZI</name>
<dbReference type="Proteomes" id="UP001244011">
    <property type="component" value="Unassembled WGS sequence"/>
</dbReference>
<evidence type="ECO:0000259" key="1">
    <source>
        <dbReference type="Pfam" id="PF20516"/>
    </source>
</evidence>
<dbReference type="GeneID" id="85315074"/>
<accession>A0AAJ0BSX3</accession>